<dbReference type="AlphaFoldDB" id="X6P6S7"/>
<organism evidence="2 3">
    <name type="scientific">Reticulomyxa filosa</name>
    <dbReference type="NCBI Taxonomy" id="46433"/>
    <lineage>
        <taxon>Eukaryota</taxon>
        <taxon>Sar</taxon>
        <taxon>Rhizaria</taxon>
        <taxon>Retaria</taxon>
        <taxon>Foraminifera</taxon>
        <taxon>Monothalamids</taxon>
        <taxon>Reticulomyxidae</taxon>
        <taxon>Reticulomyxa</taxon>
    </lineage>
</organism>
<feature type="compositionally biased region" description="Basic and acidic residues" evidence="1">
    <location>
        <begin position="67"/>
        <end position="80"/>
    </location>
</feature>
<feature type="compositionally biased region" description="Polar residues" evidence="1">
    <location>
        <begin position="46"/>
        <end position="66"/>
    </location>
</feature>
<dbReference type="EMBL" id="ASPP01002741">
    <property type="protein sequence ID" value="ETO34245.1"/>
    <property type="molecule type" value="Genomic_DNA"/>
</dbReference>
<gene>
    <name evidence="2" type="ORF">RFI_02851</name>
</gene>
<sequence length="282" mass="31298">MACRVPKCTCKQFMSSRWQVTKCDCGHTQGQHNELKTLGTKDSLPTAASPQTLQVSAVQTKQLSSNETEHKEQKSEEKKTLAPSQGLSTSSSSSSSSSANKPDKEKEGEKDERISVANRMSRVPLSNDATTTTQPKVSTNNNANALQPSSRIEIQPKPSVTTLAKATPQHSDHLSDKASSNPNAAVEELKEYIFECNQELGNFVGLEAKWTEAYKEKTKAIDDKFEELYEALKHRQSSLKQDVGVVYQQKLDEIHRQTALTQSTIDALSKVILSFILFYLFK</sequence>
<evidence type="ECO:0000313" key="3">
    <source>
        <dbReference type="Proteomes" id="UP000023152"/>
    </source>
</evidence>
<feature type="compositionally biased region" description="Low complexity" evidence="1">
    <location>
        <begin position="88"/>
        <end position="98"/>
    </location>
</feature>
<feature type="compositionally biased region" description="Polar residues" evidence="1">
    <location>
        <begin position="127"/>
        <end position="164"/>
    </location>
</feature>
<evidence type="ECO:0000256" key="1">
    <source>
        <dbReference type="SAM" id="MobiDB-lite"/>
    </source>
</evidence>
<accession>X6P6S7</accession>
<feature type="region of interest" description="Disordered" evidence="1">
    <location>
        <begin position="37"/>
        <end position="182"/>
    </location>
</feature>
<name>X6P6S7_RETFI</name>
<reference evidence="2 3" key="1">
    <citation type="journal article" date="2013" name="Curr. Biol.">
        <title>The Genome of the Foraminiferan Reticulomyxa filosa.</title>
        <authorList>
            <person name="Glockner G."/>
            <person name="Hulsmann N."/>
            <person name="Schleicher M."/>
            <person name="Noegel A.A."/>
            <person name="Eichinger L."/>
            <person name="Gallinger C."/>
            <person name="Pawlowski J."/>
            <person name="Sierra R."/>
            <person name="Euteneuer U."/>
            <person name="Pillet L."/>
            <person name="Moustafa A."/>
            <person name="Platzer M."/>
            <person name="Groth M."/>
            <person name="Szafranski K."/>
            <person name="Schliwa M."/>
        </authorList>
    </citation>
    <scope>NUCLEOTIDE SEQUENCE [LARGE SCALE GENOMIC DNA]</scope>
</reference>
<feature type="compositionally biased region" description="Basic and acidic residues" evidence="1">
    <location>
        <begin position="101"/>
        <end position="114"/>
    </location>
</feature>
<evidence type="ECO:0000313" key="2">
    <source>
        <dbReference type="EMBL" id="ETO34245.1"/>
    </source>
</evidence>
<comment type="caution">
    <text evidence="2">The sequence shown here is derived from an EMBL/GenBank/DDBJ whole genome shotgun (WGS) entry which is preliminary data.</text>
</comment>
<proteinExistence type="predicted"/>
<protein>
    <submittedName>
        <fullName evidence="2">Uncharacterized protein</fullName>
    </submittedName>
</protein>
<keyword evidence="3" id="KW-1185">Reference proteome</keyword>
<dbReference type="Proteomes" id="UP000023152">
    <property type="component" value="Unassembled WGS sequence"/>
</dbReference>